<evidence type="ECO:0000313" key="2">
    <source>
        <dbReference type="Proteomes" id="UP000299102"/>
    </source>
</evidence>
<protein>
    <submittedName>
        <fullName evidence="1">Uncharacterized protein</fullName>
    </submittedName>
</protein>
<dbReference type="Proteomes" id="UP000299102">
    <property type="component" value="Unassembled WGS sequence"/>
</dbReference>
<keyword evidence="2" id="KW-1185">Reference proteome</keyword>
<gene>
    <name evidence="1" type="ORF">EVAR_56872_1</name>
</gene>
<sequence>MGISTMGNCNFEYCPRALDVESSPGRAVSATNRRIEWLKHLATMSVARVTAADGRPVLASSSKLPRPPSKSANKLKTVASEVALTKNMK</sequence>
<proteinExistence type="predicted"/>
<name>A0A4C1ZA78_EUMVA</name>
<evidence type="ECO:0000313" key="1">
    <source>
        <dbReference type="EMBL" id="GBP84024.1"/>
    </source>
</evidence>
<organism evidence="1 2">
    <name type="scientific">Eumeta variegata</name>
    <name type="common">Bagworm moth</name>
    <name type="synonym">Eumeta japonica</name>
    <dbReference type="NCBI Taxonomy" id="151549"/>
    <lineage>
        <taxon>Eukaryota</taxon>
        <taxon>Metazoa</taxon>
        <taxon>Ecdysozoa</taxon>
        <taxon>Arthropoda</taxon>
        <taxon>Hexapoda</taxon>
        <taxon>Insecta</taxon>
        <taxon>Pterygota</taxon>
        <taxon>Neoptera</taxon>
        <taxon>Endopterygota</taxon>
        <taxon>Lepidoptera</taxon>
        <taxon>Glossata</taxon>
        <taxon>Ditrysia</taxon>
        <taxon>Tineoidea</taxon>
        <taxon>Psychidae</taxon>
        <taxon>Oiketicinae</taxon>
        <taxon>Eumeta</taxon>
    </lineage>
</organism>
<comment type="caution">
    <text evidence="1">The sequence shown here is derived from an EMBL/GenBank/DDBJ whole genome shotgun (WGS) entry which is preliminary data.</text>
</comment>
<accession>A0A4C1ZA78</accession>
<reference evidence="1 2" key="1">
    <citation type="journal article" date="2019" name="Commun. Biol.">
        <title>The bagworm genome reveals a unique fibroin gene that provides high tensile strength.</title>
        <authorList>
            <person name="Kono N."/>
            <person name="Nakamura H."/>
            <person name="Ohtoshi R."/>
            <person name="Tomita M."/>
            <person name="Numata K."/>
            <person name="Arakawa K."/>
        </authorList>
    </citation>
    <scope>NUCLEOTIDE SEQUENCE [LARGE SCALE GENOMIC DNA]</scope>
</reference>
<dbReference type="AlphaFoldDB" id="A0A4C1ZA78"/>
<dbReference type="EMBL" id="BGZK01001655">
    <property type="protein sequence ID" value="GBP84024.1"/>
    <property type="molecule type" value="Genomic_DNA"/>
</dbReference>